<gene>
    <name evidence="1" type="ORF">J4732_19265</name>
</gene>
<protein>
    <submittedName>
        <fullName evidence="1">Uncharacterized protein</fullName>
    </submittedName>
</protein>
<accession>A0A939NKL9</accession>
<proteinExistence type="predicted"/>
<name>A0A939NKL9_SERMA</name>
<evidence type="ECO:0000313" key="1">
    <source>
        <dbReference type="EMBL" id="MBO2007259.1"/>
    </source>
</evidence>
<comment type="caution">
    <text evidence="1">The sequence shown here is derived from an EMBL/GenBank/DDBJ whole genome shotgun (WGS) entry which is preliminary data.</text>
</comment>
<dbReference type="EMBL" id="JAGETR010000157">
    <property type="protein sequence ID" value="MBO2007259.1"/>
    <property type="molecule type" value="Genomic_DNA"/>
</dbReference>
<organism evidence="1">
    <name type="scientific">Serratia marcescens</name>
    <dbReference type="NCBI Taxonomy" id="615"/>
    <lineage>
        <taxon>Bacteria</taxon>
        <taxon>Pseudomonadati</taxon>
        <taxon>Pseudomonadota</taxon>
        <taxon>Gammaproteobacteria</taxon>
        <taxon>Enterobacterales</taxon>
        <taxon>Yersiniaceae</taxon>
        <taxon>Serratia</taxon>
    </lineage>
</organism>
<sequence length="45" mass="4632">MAVTVMASSFASGAAAIARAGEQAGKQGQRTQNVIFIYFIGVAKN</sequence>
<dbReference type="AlphaFoldDB" id="A0A939NKL9"/>
<reference evidence="1" key="1">
    <citation type="submission" date="2021-03" db="EMBL/GenBank/DDBJ databases">
        <title>Molecular epidemiology and mechanisms of colistin and carbapenem resistance in Enterobacteriaceae from clinical isolates, the environment and porcine samples in Pretoria, South Africa.</title>
        <authorList>
            <person name="Bogoshi D."/>
            <person name="Mbelle N.M."/>
            <person name="Naidoo V."/>
            <person name="Osei Sekyere J."/>
        </authorList>
    </citation>
    <scope>NUCLEOTIDE SEQUENCE</scope>
    <source>
        <strain evidence="1">C080</strain>
    </source>
</reference>